<proteinExistence type="predicted"/>
<sequence length="239" mass="25670">MWSAPATRPASVSRSQSTASPPPCEAPEVGQCPAGEGEDSSHPSRSQGSQRKCGLSCDSSQGGEGAEETCKVWEEQHGGEDCHHPRWPGGHRQTHRHCPGGPRQPHRRCPGGPRQPHRRRPGRHCQPHRRCPGGPRQPQSSYPGGPPPATAQLPRRTQPATAQLPRRTPPATAQLPRRAPPATAQLPRRAPPATAYLTNERPPAQLGNEGPPSQAPLNRASTAKSGTAEQAKDCQLKHR</sequence>
<name>A0AAV7TVX5_PLEWA</name>
<gene>
    <name evidence="2" type="ORF">NDU88_005017</name>
</gene>
<feature type="compositionally biased region" description="Basic residues" evidence="1">
    <location>
        <begin position="92"/>
        <end position="131"/>
    </location>
</feature>
<protein>
    <submittedName>
        <fullName evidence="2">Uncharacterized protein</fullName>
    </submittedName>
</protein>
<dbReference type="Proteomes" id="UP001066276">
    <property type="component" value="Chromosome 3_2"/>
</dbReference>
<feature type="region of interest" description="Disordered" evidence="1">
    <location>
        <begin position="1"/>
        <end position="239"/>
    </location>
</feature>
<comment type="caution">
    <text evidence="2">The sequence shown here is derived from an EMBL/GenBank/DDBJ whole genome shotgun (WGS) entry which is preliminary data.</text>
</comment>
<dbReference type="AlphaFoldDB" id="A0AAV7TVX5"/>
<accession>A0AAV7TVX5</accession>
<feature type="compositionally biased region" description="Polar residues" evidence="1">
    <location>
        <begin position="215"/>
        <end position="228"/>
    </location>
</feature>
<organism evidence="2 3">
    <name type="scientific">Pleurodeles waltl</name>
    <name type="common">Iberian ribbed newt</name>
    <dbReference type="NCBI Taxonomy" id="8319"/>
    <lineage>
        <taxon>Eukaryota</taxon>
        <taxon>Metazoa</taxon>
        <taxon>Chordata</taxon>
        <taxon>Craniata</taxon>
        <taxon>Vertebrata</taxon>
        <taxon>Euteleostomi</taxon>
        <taxon>Amphibia</taxon>
        <taxon>Batrachia</taxon>
        <taxon>Caudata</taxon>
        <taxon>Salamandroidea</taxon>
        <taxon>Salamandridae</taxon>
        <taxon>Pleurodelinae</taxon>
        <taxon>Pleurodeles</taxon>
    </lineage>
</organism>
<evidence type="ECO:0000313" key="3">
    <source>
        <dbReference type="Proteomes" id="UP001066276"/>
    </source>
</evidence>
<evidence type="ECO:0000256" key="1">
    <source>
        <dbReference type="SAM" id="MobiDB-lite"/>
    </source>
</evidence>
<keyword evidence="3" id="KW-1185">Reference proteome</keyword>
<feature type="compositionally biased region" description="Basic and acidic residues" evidence="1">
    <location>
        <begin position="68"/>
        <end position="84"/>
    </location>
</feature>
<reference evidence="2" key="1">
    <citation type="journal article" date="2022" name="bioRxiv">
        <title>Sequencing and chromosome-scale assembly of the giantPleurodeles waltlgenome.</title>
        <authorList>
            <person name="Brown T."/>
            <person name="Elewa A."/>
            <person name="Iarovenko S."/>
            <person name="Subramanian E."/>
            <person name="Araus A.J."/>
            <person name="Petzold A."/>
            <person name="Susuki M."/>
            <person name="Suzuki K.-i.T."/>
            <person name="Hayashi T."/>
            <person name="Toyoda A."/>
            <person name="Oliveira C."/>
            <person name="Osipova E."/>
            <person name="Leigh N.D."/>
            <person name="Simon A."/>
            <person name="Yun M.H."/>
        </authorList>
    </citation>
    <scope>NUCLEOTIDE SEQUENCE</scope>
    <source>
        <strain evidence="2">20211129_DDA</strain>
        <tissue evidence="2">Liver</tissue>
    </source>
</reference>
<feature type="compositionally biased region" description="Low complexity" evidence="1">
    <location>
        <begin position="132"/>
        <end position="143"/>
    </location>
</feature>
<evidence type="ECO:0000313" key="2">
    <source>
        <dbReference type="EMBL" id="KAJ1179783.1"/>
    </source>
</evidence>
<feature type="compositionally biased region" description="Polar residues" evidence="1">
    <location>
        <begin position="10"/>
        <end position="19"/>
    </location>
</feature>
<dbReference type="EMBL" id="JANPWB010000006">
    <property type="protein sequence ID" value="KAJ1179783.1"/>
    <property type="molecule type" value="Genomic_DNA"/>
</dbReference>
<feature type="compositionally biased region" description="Basic and acidic residues" evidence="1">
    <location>
        <begin position="230"/>
        <end position="239"/>
    </location>
</feature>